<dbReference type="InterPro" id="IPR009003">
    <property type="entry name" value="Peptidase_S1_PA"/>
</dbReference>
<proteinExistence type="predicted"/>
<name>A0A0B6YT40_9EUPU</name>
<feature type="compositionally biased region" description="Low complexity" evidence="1">
    <location>
        <begin position="22"/>
        <end position="32"/>
    </location>
</feature>
<dbReference type="EMBL" id="HACG01012533">
    <property type="protein sequence ID" value="CEK59398.1"/>
    <property type="molecule type" value="Transcribed_RNA"/>
</dbReference>
<sequence length="66" mass="7140">MLSAQEERDNTTSAATNDDVTKSTTSKPTISTGLKQGADIQDPPYLVSLQLLFNDTWFFVCGGSLI</sequence>
<feature type="region of interest" description="Disordered" evidence="1">
    <location>
        <begin position="1"/>
        <end position="40"/>
    </location>
</feature>
<evidence type="ECO:0000313" key="2">
    <source>
        <dbReference type="EMBL" id="CEK59398.1"/>
    </source>
</evidence>
<reference evidence="2" key="1">
    <citation type="submission" date="2014-12" db="EMBL/GenBank/DDBJ databases">
        <title>Insight into the proteome of Arion vulgaris.</title>
        <authorList>
            <person name="Aradska J."/>
            <person name="Bulat T."/>
            <person name="Smidak R."/>
            <person name="Sarate P."/>
            <person name="Gangsoo J."/>
            <person name="Sialana F."/>
            <person name="Bilban M."/>
            <person name="Lubec G."/>
        </authorList>
    </citation>
    <scope>NUCLEOTIDE SEQUENCE</scope>
    <source>
        <tissue evidence="2">Skin</tissue>
    </source>
</reference>
<organism evidence="2">
    <name type="scientific">Arion vulgaris</name>
    <dbReference type="NCBI Taxonomy" id="1028688"/>
    <lineage>
        <taxon>Eukaryota</taxon>
        <taxon>Metazoa</taxon>
        <taxon>Spiralia</taxon>
        <taxon>Lophotrochozoa</taxon>
        <taxon>Mollusca</taxon>
        <taxon>Gastropoda</taxon>
        <taxon>Heterobranchia</taxon>
        <taxon>Euthyneura</taxon>
        <taxon>Panpulmonata</taxon>
        <taxon>Eupulmonata</taxon>
        <taxon>Stylommatophora</taxon>
        <taxon>Helicina</taxon>
        <taxon>Arionoidea</taxon>
        <taxon>Arionidae</taxon>
        <taxon>Arion</taxon>
    </lineage>
</organism>
<feature type="non-terminal residue" evidence="2">
    <location>
        <position position="66"/>
    </location>
</feature>
<dbReference type="SUPFAM" id="SSF50494">
    <property type="entry name" value="Trypsin-like serine proteases"/>
    <property type="match status" value="1"/>
</dbReference>
<dbReference type="AlphaFoldDB" id="A0A0B6YT40"/>
<gene>
    <name evidence="2" type="primary">ORF36203</name>
</gene>
<feature type="compositionally biased region" description="Basic and acidic residues" evidence="1">
    <location>
        <begin position="1"/>
        <end position="10"/>
    </location>
</feature>
<accession>A0A0B6YT40</accession>
<evidence type="ECO:0000256" key="1">
    <source>
        <dbReference type="SAM" id="MobiDB-lite"/>
    </source>
</evidence>
<protein>
    <submittedName>
        <fullName evidence="2">Uncharacterized protein</fullName>
    </submittedName>
</protein>